<comment type="caution">
    <text evidence="10">The sequence shown here is derived from an EMBL/GenBank/DDBJ whole genome shotgun (WGS) entry which is preliminary data.</text>
</comment>
<keyword evidence="6" id="KW-0479">Metal-binding</keyword>
<evidence type="ECO:0000256" key="8">
    <source>
        <dbReference type="ARBA" id="ARBA00022909"/>
    </source>
</evidence>
<dbReference type="GO" id="GO:0046656">
    <property type="term" value="P:folic acid biosynthetic process"/>
    <property type="evidence" value="ECO:0007669"/>
    <property type="project" value="UniProtKB-KW"/>
</dbReference>
<keyword evidence="5 10" id="KW-0808">Transferase</keyword>
<dbReference type="EMBL" id="JAEKJA010000009">
    <property type="protein sequence ID" value="MBJ3776527.1"/>
    <property type="molecule type" value="Genomic_DNA"/>
</dbReference>
<dbReference type="InterPro" id="IPR000489">
    <property type="entry name" value="Pterin-binding_dom"/>
</dbReference>
<dbReference type="PANTHER" id="PTHR20941:SF1">
    <property type="entry name" value="FOLIC ACID SYNTHESIS PROTEIN FOL1"/>
    <property type="match status" value="1"/>
</dbReference>
<dbReference type="GO" id="GO:0046654">
    <property type="term" value="P:tetrahydrofolate biosynthetic process"/>
    <property type="evidence" value="ECO:0007669"/>
    <property type="project" value="TreeGrafter"/>
</dbReference>
<reference evidence="10" key="1">
    <citation type="submission" date="2020-12" db="EMBL/GenBank/DDBJ databases">
        <title>Bacterial taxonomy.</title>
        <authorList>
            <person name="Pan X."/>
        </authorList>
    </citation>
    <scope>NUCLEOTIDE SEQUENCE</scope>
    <source>
        <strain evidence="10">B2012</strain>
    </source>
</reference>
<keyword evidence="7" id="KW-0460">Magnesium</keyword>
<gene>
    <name evidence="10" type="primary">folP</name>
    <name evidence="10" type="ORF">JCR33_12545</name>
</gene>
<evidence type="ECO:0000256" key="3">
    <source>
        <dbReference type="ARBA" id="ARBA00004763"/>
    </source>
</evidence>
<proteinExistence type="predicted"/>
<dbReference type="SUPFAM" id="SSF51717">
    <property type="entry name" value="Dihydropteroate synthetase-like"/>
    <property type="match status" value="1"/>
</dbReference>
<evidence type="ECO:0000256" key="6">
    <source>
        <dbReference type="ARBA" id="ARBA00022723"/>
    </source>
</evidence>
<organism evidence="10 11">
    <name type="scientific">Acuticoccus mangrovi</name>
    <dbReference type="NCBI Taxonomy" id="2796142"/>
    <lineage>
        <taxon>Bacteria</taxon>
        <taxon>Pseudomonadati</taxon>
        <taxon>Pseudomonadota</taxon>
        <taxon>Alphaproteobacteria</taxon>
        <taxon>Hyphomicrobiales</taxon>
        <taxon>Amorphaceae</taxon>
        <taxon>Acuticoccus</taxon>
    </lineage>
</organism>
<evidence type="ECO:0000256" key="1">
    <source>
        <dbReference type="ARBA" id="ARBA00000012"/>
    </source>
</evidence>
<dbReference type="InterPro" id="IPR011005">
    <property type="entry name" value="Dihydropteroate_synth-like_sf"/>
</dbReference>
<evidence type="ECO:0000256" key="7">
    <source>
        <dbReference type="ARBA" id="ARBA00022842"/>
    </source>
</evidence>
<dbReference type="Proteomes" id="UP000609531">
    <property type="component" value="Unassembled WGS sequence"/>
</dbReference>
<evidence type="ECO:0000313" key="11">
    <source>
        <dbReference type="Proteomes" id="UP000609531"/>
    </source>
</evidence>
<evidence type="ECO:0000256" key="5">
    <source>
        <dbReference type="ARBA" id="ARBA00022679"/>
    </source>
</evidence>
<evidence type="ECO:0000256" key="4">
    <source>
        <dbReference type="ARBA" id="ARBA00012458"/>
    </source>
</evidence>
<dbReference type="EC" id="2.5.1.15" evidence="4"/>
<protein>
    <recommendedName>
        <fullName evidence="4">dihydropteroate synthase</fullName>
        <ecNumber evidence="4">2.5.1.15</ecNumber>
    </recommendedName>
</protein>
<dbReference type="Pfam" id="PF00809">
    <property type="entry name" value="Pterin_bind"/>
    <property type="match status" value="1"/>
</dbReference>
<dbReference type="NCBIfam" id="TIGR01496">
    <property type="entry name" value="DHPS"/>
    <property type="match status" value="1"/>
</dbReference>
<dbReference type="InterPro" id="IPR006390">
    <property type="entry name" value="DHP_synth_dom"/>
</dbReference>
<keyword evidence="8" id="KW-0289">Folate biosynthesis</keyword>
<accession>A0A934IQP0</accession>
<name>A0A934IQP0_9HYPH</name>
<dbReference type="PROSITE" id="PS00793">
    <property type="entry name" value="DHPS_2"/>
    <property type="match status" value="1"/>
</dbReference>
<comment type="cofactor">
    <cofactor evidence="2">
        <name>Mg(2+)</name>
        <dbReference type="ChEBI" id="CHEBI:18420"/>
    </cofactor>
</comment>
<evidence type="ECO:0000259" key="9">
    <source>
        <dbReference type="PROSITE" id="PS50972"/>
    </source>
</evidence>
<feature type="domain" description="Pterin-binding" evidence="9">
    <location>
        <begin position="2"/>
        <end position="258"/>
    </location>
</feature>
<evidence type="ECO:0000256" key="2">
    <source>
        <dbReference type="ARBA" id="ARBA00001946"/>
    </source>
</evidence>
<evidence type="ECO:0000313" key="10">
    <source>
        <dbReference type="EMBL" id="MBJ3776527.1"/>
    </source>
</evidence>
<comment type="pathway">
    <text evidence="3">Cofactor biosynthesis; tetrahydrofolate biosynthesis; 7,8-dihydrofolate from 2-amino-4-hydroxy-6-hydroxymethyl-7,8-dihydropteridine diphosphate and 4-aminobenzoate: step 1/2.</text>
</comment>
<dbReference type="CDD" id="cd00739">
    <property type="entry name" value="DHPS"/>
    <property type="match status" value="1"/>
</dbReference>
<dbReference type="AlphaFoldDB" id="A0A934IQP0"/>
<keyword evidence="11" id="KW-1185">Reference proteome</keyword>
<dbReference type="GO" id="GO:0004156">
    <property type="term" value="F:dihydropteroate synthase activity"/>
    <property type="evidence" value="ECO:0007669"/>
    <property type="project" value="UniProtKB-EC"/>
</dbReference>
<dbReference type="PANTHER" id="PTHR20941">
    <property type="entry name" value="FOLATE SYNTHESIS PROTEINS"/>
    <property type="match status" value="1"/>
</dbReference>
<dbReference type="RefSeq" id="WP_198882422.1">
    <property type="nucleotide sequence ID" value="NZ_JAEKJA010000009.1"/>
</dbReference>
<sequence length="288" mass="31144">MTKLVAILNVTPDSFSETENRVDHRTAVKHALAMIEEGADVVDIGAESTRPNATSLDPEEEWARLGPCLSPILAAARERGVAISVDTRNAATARLALAAGVDWINDVTGFADPEMRAVVADSDGRLVLMHSLKVPVDPTVLLPEGADVLTTLMEFFAARLDLMERAGIARDRVILDPGLGFGKTAAQSLWLALHPDAFTALARPILIGHSRKSFLKLFTSRPAAERGDVTLAISAALLSRRVDYIRIHEVARHRALIDTIRREAPSYSTDCHKALSCPTTSSSRASTH</sequence>
<dbReference type="PROSITE" id="PS50972">
    <property type="entry name" value="PTERIN_BINDING"/>
    <property type="match status" value="1"/>
</dbReference>
<comment type="catalytic activity">
    <reaction evidence="1">
        <text>(7,8-dihydropterin-6-yl)methyl diphosphate + 4-aminobenzoate = 7,8-dihydropteroate + diphosphate</text>
        <dbReference type="Rhea" id="RHEA:19949"/>
        <dbReference type="ChEBI" id="CHEBI:17836"/>
        <dbReference type="ChEBI" id="CHEBI:17839"/>
        <dbReference type="ChEBI" id="CHEBI:33019"/>
        <dbReference type="ChEBI" id="CHEBI:72950"/>
        <dbReference type="EC" id="2.5.1.15"/>
    </reaction>
</comment>
<dbReference type="Gene3D" id="3.20.20.20">
    <property type="entry name" value="Dihydropteroate synthase-like"/>
    <property type="match status" value="1"/>
</dbReference>
<dbReference type="InterPro" id="IPR045031">
    <property type="entry name" value="DHP_synth-like"/>
</dbReference>
<dbReference type="GO" id="GO:0046872">
    <property type="term" value="F:metal ion binding"/>
    <property type="evidence" value="ECO:0007669"/>
    <property type="project" value="UniProtKB-KW"/>
</dbReference>